<name>G5QHL4_SALRU</name>
<dbReference type="Pfam" id="PF06178">
    <property type="entry name" value="KdgM"/>
    <property type="match status" value="1"/>
</dbReference>
<evidence type="ECO:0000313" key="4">
    <source>
        <dbReference type="Proteomes" id="UP000004903"/>
    </source>
</evidence>
<dbReference type="InterPro" id="IPR053713">
    <property type="entry name" value="Bact_OM_Channel_sf"/>
</dbReference>
<comment type="caution">
    <text evidence="3">The sequence shown here is derived from an EMBL/GenBank/DDBJ whole genome shotgun (WGS) entry which is preliminary data.</text>
</comment>
<dbReference type="GO" id="GO:0009279">
    <property type="term" value="C:cell outer membrane"/>
    <property type="evidence" value="ECO:0007669"/>
    <property type="project" value="TreeGrafter"/>
</dbReference>
<dbReference type="GO" id="GO:0015772">
    <property type="term" value="P:oligosaccharide transport"/>
    <property type="evidence" value="ECO:0007669"/>
    <property type="project" value="TreeGrafter"/>
</dbReference>
<evidence type="ECO:0000256" key="2">
    <source>
        <dbReference type="SAM" id="SignalP"/>
    </source>
</evidence>
<dbReference type="InterPro" id="IPR009331">
    <property type="entry name" value="Oligogalacturonate-sp_porin"/>
</dbReference>
<feature type="chain" id="PRO_5003482787" evidence="2">
    <location>
        <begin position="23"/>
        <end position="242"/>
    </location>
</feature>
<dbReference type="PANTHER" id="PTHR38105">
    <property type="entry name" value="OUTER MEMBRANE PROTEIN-RELATED-RELATED"/>
    <property type="match status" value="1"/>
</dbReference>
<keyword evidence="1 2" id="KW-0732">Signal</keyword>
<dbReference type="Gene3D" id="2.40.160.40">
    <property type="entry name" value="monomeric porin ompg"/>
    <property type="match status" value="1"/>
</dbReference>
<gene>
    <name evidence="3" type="ORF">LTSERUB_1966</name>
</gene>
<evidence type="ECO:0000313" key="3">
    <source>
        <dbReference type="EMBL" id="EHC90699.1"/>
    </source>
</evidence>
<evidence type="ECO:0000256" key="1">
    <source>
        <dbReference type="ARBA" id="ARBA00022729"/>
    </source>
</evidence>
<dbReference type="Proteomes" id="UP000004903">
    <property type="component" value="Unassembled WGS sequence"/>
</dbReference>
<sequence length="242" mass="28291">MKINRYLLGMVSFIAFSSYLQAATLDYRHEYADRTRINKDRIAIIEKLPNGIGFYVDASVKSGGVDGEQDKHLSDLVANAIELGVSYNYKVTDHFVLQLGFIFESGPDTSIYKPYLRVQYNFDSGIYMAGRYRYDYARKTANYNDDEKTNRFDTYIGYVFDELKLEYNFTWMDSDQIKFGPGWIAIKLNKFDNKKTNYEHNVALAWKLNKSFTPYVEVGNVAVRNNTDERQTRYRVGLQYHF</sequence>
<dbReference type="EMBL" id="AFCT01000731">
    <property type="protein sequence ID" value="EHC90699.1"/>
    <property type="molecule type" value="Genomic_DNA"/>
</dbReference>
<feature type="signal peptide" evidence="2">
    <location>
        <begin position="1"/>
        <end position="22"/>
    </location>
</feature>
<dbReference type="GO" id="GO:0015288">
    <property type="term" value="F:porin activity"/>
    <property type="evidence" value="ECO:0007669"/>
    <property type="project" value="TreeGrafter"/>
</dbReference>
<dbReference type="AlphaFoldDB" id="G5QHL4"/>
<accession>G5QHL4</accession>
<dbReference type="PANTHER" id="PTHR38105:SF5">
    <property type="entry name" value="OUTER MEMBRANE PROTEIN"/>
    <property type="match status" value="1"/>
</dbReference>
<protein>
    <submittedName>
        <fullName evidence="3">N-acetylneuraminic acid outer membrane channel protein NanC</fullName>
    </submittedName>
</protein>
<proteinExistence type="predicted"/>
<dbReference type="PATRIC" id="fig|913081.3.peg.1572"/>
<reference evidence="3 4" key="1">
    <citation type="journal article" date="2011" name="BMC Genomics">
        <title>Genome sequencing reveals diversification of virulence factor content and possible host adaptation in distinct subpopulations of Salmonella enterica.</title>
        <authorList>
            <person name="den Bakker H.C."/>
            <person name="Moreno Switt A.I."/>
            <person name="Govoni G."/>
            <person name="Cummings C.A."/>
            <person name="Ranieri M.L."/>
            <person name="Degoricija L."/>
            <person name="Hoelzer K."/>
            <person name="Rodriguez-Rivera L.D."/>
            <person name="Brown S."/>
            <person name="Bolchacova E."/>
            <person name="Furtado M.R."/>
            <person name="Wiedmann M."/>
        </authorList>
    </citation>
    <scope>NUCLEOTIDE SEQUENCE [LARGE SCALE GENOMIC DNA]</scope>
    <source>
        <strain evidence="3 4">A4-653</strain>
    </source>
</reference>
<organism evidence="3 4">
    <name type="scientific">Salmonella enterica subsp. enterica serovar Rubislaw str. A4-653</name>
    <dbReference type="NCBI Taxonomy" id="913081"/>
    <lineage>
        <taxon>Bacteria</taxon>
        <taxon>Pseudomonadati</taxon>
        <taxon>Pseudomonadota</taxon>
        <taxon>Gammaproteobacteria</taxon>
        <taxon>Enterobacterales</taxon>
        <taxon>Enterobacteriaceae</taxon>
        <taxon>Salmonella</taxon>
    </lineage>
</organism>
<dbReference type="SUPFAM" id="SSF56935">
    <property type="entry name" value="Porins"/>
    <property type="match status" value="1"/>
</dbReference>